<reference evidence="1 3" key="1">
    <citation type="journal article" date="2014" name="Genome Announc.">
        <title>Draft Genome Sequence of Bacillus alcalophilus AV1934, a Classic Alkaliphile Isolated from Human Feces in 1934.</title>
        <authorList>
            <person name="Attie O."/>
            <person name="Jayaprakash A."/>
            <person name="Shah H."/>
            <person name="Paulsen I.T."/>
            <person name="Morino M."/>
            <person name="Takahashi Y."/>
            <person name="Narumi I."/>
            <person name="Sachidanandam R."/>
            <person name="Satoh K."/>
            <person name="Ito M."/>
            <person name="Krulwich T.A."/>
        </authorList>
    </citation>
    <scope>NUCLEOTIDE SEQUENCE [LARGE SCALE GENOMIC DNA]</scope>
    <source>
        <strain evidence="1 3">AV1934</strain>
    </source>
</reference>
<dbReference type="OrthoDB" id="1683304at2"/>
<name>A0A094WGJ5_ALKAL</name>
<evidence type="ECO:0008006" key="5">
    <source>
        <dbReference type="Google" id="ProtNLM"/>
    </source>
</evidence>
<dbReference type="STRING" id="1218173.BALCAV_0213715"/>
<comment type="caution">
    <text evidence="1">The sequence shown here is derived from an EMBL/GenBank/DDBJ whole genome shotgun (WGS) entry which is preliminary data.</text>
</comment>
<dbReference type="Proteomes" id="UP000297014">
    <property type="component" value="Unassembled WGS sequence"/>
</dbReference>
<sequence length="149" mass="16724">MTTKLNETQILDKLFNASESVPERTVSIKRIGLSFTIKGLKAGTIEKLQKRYTHKQRVRGEETEELDRPAFNRALIVDATKAIGGDEKVKWDNGALKDKFKASSGQEVLKRVLLAGEISQLADQVMDLSGFYDYAEEDNEAKNSSEDKE</sequence>
<evidence type="ECO:0000313" key="2">
    <source>
        <dbReference type="EMBL" id="THG91304.1"/>
    </source>
</evidence>
<dbReference type="InterPro" id="IPR038559">
    <property type="entry name" value="XkdN-like_sf"/>
</dbReference>
<organism evidence="1 3">
    <name type="scientific">Alkalihalobacillus alcalophilus ATCC 27647 = CGMCC 1.3604</name>
    <dbReference type="NCBI Taxonomy" id="1218173"/>
    <lineage>
        <taxon>Bacteria</taxon>
        <taxon>Bacillati</taxon>
        <taxon>Bacillota</taxon>
        <taxon>Bacilli</taxon>
        <taxon>Bacillales</taxon>
        <taxon>Bacillaceae</taxon>
        <taxon>Alkalihalobacillus</taxon>
    </lineage>
</organism>
<evidence type="ECO:0000313" key="1">
    <source>
        <dbReference type="EMBL" id="KGA96869.1"/>
    </source>
</evidence>
<reference evidence="2 4" key="2">
    <citation type="submission" date="2014-01" db="EMBL/GenBank/DDBJ databases">
        <title>Draft genome sequencing of Bacillus alcalophilus CGMCC 1.3604.</title>
        <authorList>
            <person name="Yang J."/>
            <person name="Diao L."/>
            <person name="Yang S."/>
        </authorList>
    </citation>
    <scope>NUCLEOTIDE SEQUENCE [LARGE SCALE GENOMIC DNA]</scope>
    <source>
        <strain evidence="2 4">CGMCC 1.3604</strain>
    </source>
</reference>
<evidence type="ECO:0000313" key="4">
    <source>
        <dbReference type="Proteomes" id="UP000297014"/>
    </source>
</evidence>
<dbReference type="eggNOG" id="ENOG5032NF2">
    <property type="taxonomic scope" value="Bacteria"/>
</dbReference>
<dbReference type="AlphaFoldDB" id="A0A094WGJ5"/>
<protein>
    <recommendedName>
        <fullName evidence="5">XkdN</fullName>
    </recommendedName>
</protein>
<keyword evidence="3" id="KW-1185">Reference proteome</keyword>
<dbReference type="InterPro" id="IPR014986">
    <property type="entry name" value="XkdN-like"/>
</dbReference>
<gene>
    <name evidence="2" type="ORF">AJ85_05635</name>
    <name evidence="1" type="ORF">BALCAV_0213715</name>
</gene>
<evidence type="ECO:0000313" key="3">
    <source>
        <dbReference type="Proteomes" id="UP000002754"/>
    </source>
</evidence>
<dbReference type="Gene3D" id="3.30.2220.30">
    <property type="match status" value="1"/>
</dbReference>
<dbReference type="Pfam" id="PF08890">
    <property type="entry name" value="Phage_TAC_5"/>
    <property type="match status" value="1"/>
</dbReference>
<accession>A0A094WGJ5</accession>
<proteinExistence type="predicted"/>
<dbReference type="RefSeq" id="WP_003321278.1">
    <property type="nucleotide sequence ID" value="NZ_ALPT02000044.1"/>
</dbReference>
<dbReference type="EMBL" id="JALP01000078">
    <property type="protein sequence ID" value="THG91304.1"/>
    <property type="molecule type" value="Genomic_DNA"/>
</dbReference>
<dbReference type="Proteomes" id="UP000002754">
    <property type="component" value="Unassembled WGS sequence"/>
</dbReference>
<dbReference type="EMBL" id="ALPT02000044">
    <property type="protein sequence ID" value="KGA96869.1"/>
    <property type="molecule type" value="Genomic_DNA"/>
</dbReference>